<evidence type="ECO:0000313" key="8">
    <source>
        <dbReference type="Proteomes" id="UP001610063"/>
    </source>
</evidence>
<organism evidence="7 8">
    <name type="scientific">Marinoscillum luteum</name>
    <dbReference type="NCBI Taxonomy" id="861051"/>
    <lineage>
        <taxon>Bacteria</taxon>
        <taxon>Pseudomonadati</taxon>
        <taxon>Bacteroidota</taxon>
        <taxon>Cytophagia</taxon>
        <taxon>Cytophagales</taxon>
        <taxon>Reichenbachiellaceae</taxon>
        <taxon>Marinoscillum</taxon>
    </lineage>
</organism>
<dbReference type="InterPro" id="IPR017853">
    <property type="entry name" value="GH"/>
</dbReference>
<feature type="active site" description="Proton donor" evidence="4">
    <location>
        <position position="201"/>
    </location>
</feature>
<feature type="chain" id="PRO_5045970225" evidence="5">
    <location>
        <begin position="20"/>
        <end position="395"/>
    </location>
</feature>
<evidence type="ECO:0000259" key="6">
    <source>
        <dbReference type="PROSITE" id="PS51764"/>
    </source>
</evidence>
<name>A0ABW7NF14_9BACT</name>
<feature type="active site" description="Nucleophile" evidence="4">
    <location>
        <position position="304"/>
    </location>
</feature>
<protein>
    <submittedName>
        <fullName evidence="7">Glycoside hydrolase family 26 protein</fullName>
    </submittedName>
</protein>
<evidence type="ECO:0000313" key="7">
    <source>
        <dbReference type="EMBL" id="MFH6985715.1"/>
    </source>
</evidence>
<feature type="signal peptide" evidence="5">
    <location>
        <begin position="1"/>
        <end position="19"/>
    </location>
</feature>
<proteinExistence type="inferred from homology"/>
<evidence type="ECO:0000256" key="3">
    <source>
        <dbReference type="ARBA" id="ARBA00023295"/>
    </source>
</evidence>
<accession>A0ABW7NF14</accession>
<dbReference type="PANTHER" id="PTHR40079">
    <property type="entry name" value="MANNAN ENDO-1,4-BETA-MANNOSIDASE E-RELATED"/>
    <property type="match status" value="1"/>
</dbReference>
<evidence type="ECO:0000256" key="4">
    <source>
        <dbReference type="PROSITE-ProRule" id="PRU01100"/>
    </source>
</evidence>
<dbReference type="Pfam" id="PF02156">
    <property type="entry name" value="Glyco_hydro_26"/>
    <property type="match status" value="1"/>
</dbReference>
<dbReference type="Proteomes" id="UP001610063">
    <property type="component" value="Unassembled WGS sequence"/>
</dbReference>
<evidence type="ECO:0000256" key="1">
    <source>
        <dbReference type="ARBA" id="ARBA00007754"/>
    </source>
</evidence>
<dbReference type="InterPro" id="IPR000805">
    <property type="entry name" value="Glyco_hydro_26"/>
</dbReference>
<comment type="caution">
    <text evidence="7">The sequence shown here is derived from an EMBL/GenBank/DDBJ whole genome shotgun (WGS) entry which is preliminary data.</text>
</comment>
<sequence>MKKLLYFLLPLFGFIACTAQDDPKPETKPEEVDTVTLTLVDQQATVETKALYSNLWKIQAEGFMFGHHDDLIYGRDWYTDAGGSDVKEVCGDYPAVFSVDFAEIMDDRYSTSDLNDDRRRTILEARARGEVITACAHLNNPLTGGDSWDNSNTMVVKSILESGSETHVKYKIWLDRLADFVNDLKDADGKHIPILFRPYHEHTQTWSWWGRTCTTQAEFIAFWQFTVDYLTKEKGVHNLIFAISPQLDGVGSVDNLLYRWPGDDYVDFIGMDSYHGTNTNALSTNVKNLAQLSKEKKKPCGVTETGIEGVRDGSGEEYRKYWTEQILTPIIGKEISLVVMWRNKYDPTHSGYHYYGPWAGHKSAADFVDFYNSSFTVFSGDLPDMYQMAEGVMVK</sequence>
<dbReference type="InterPro" id="IPR022790">
    <property type="entry name" value="GH26_dom"/>
</dbReference>
<comment type="similarity">
    <text evidence="1 4">Belongs to the glycosyl hydrolase 26 family.</text>
</comment>
<evidence type="ECO:0000256" key="5">
    <source>
        <dbReference type="SAM" id="SignalP"/>
    </source>
</evidence>
<dbReference type="PIRSF" id="PIRSF018168">
    <property type="entry name" value="Mannan-1_4-beta-mannosidase"/>
    <property type="match status" value="1"/>
</dbReference>
<dbReference type="RefSeq" id="WP_395419117.1">
    <property type="nucleotide sequence ID" value="NZ_JBIPKE010000020.1"/>
</dbReference>
<dbReference type="GO" id="GO:0016787">
    <property type="term" value="F:hydrolase activity"/>
    <property type="evidence" value="ECO:0007669"/>
    <property type="project" value="UniProtKB-KW"/>
</dbReference>
<dbReference type="InterPro" id="IPR016714">
    <property type="entry name" value="MANB/E"/>
</dbReference>
<keyword evidence="2 4" id="KW-0378">Hydrolase</keyword>
<gene>
    <name evidence="7" type="ORF">ACHKAR_19840</name>
</gene>
<dbReference type="PRINTS" id="PR00739">
    <property type="entry name" value="GLHYDRLASE26"/>
</dbReference>
<keyword evidence="5" id="KW-0732">Signal</keyword>
<dbReference type="Gene3D" id="3.20.20.80">
    <property type="entry name" value="Glycosidases"/>
    <property type="match status" value="1"/>
</dbReference>
<dbReference type="EMBL" id="JBIPKE010000020">
    <property type="protein sequence ID" value="MFH6985715.1"/>
    <property type="molecule type" value="Genomic_DNA"/>
</dbReference>
<keyword evidence="3 4" id="KW-0326">Glycosidase</keyword>
<keyword evidence="8" id="KW-1185">Reference proteome</keyword>
<dbReference type="PROSITE" id="PS51257">
    <property type="entry name" value="PROKAR_LIPOPROTEIN"/>
    <property type="match status" value="1"/>
</dbReference>
<dbReference type="PROSITE" id="PS51764">
    <property type="entry name" value="GH26"/>
    <property type="match status" value="1"/>
</dbReference>
<dbReference type="PANTHER" id="PTHR40079:SF4">
    <property type="entry name" value="GH26 DOMAIN-CONTAINING PROTEIN-RELATED"/>
    <property type="match status" value="1"/>
</dbReference>
<dbReference type="SUPFAM" id="SSF51445">
    <property type="entry name" value="(Trans)glycosidases"/>
    <property type="match status" value="1"/>
</dbReference>
<reference evidence="7 8" key="1">
    <citation type="journal article" date="2013" name="Int. J. Syst. Evol. Microbiol.">
        <title>Marinoscillum luteum sp. nov., isolated from marine sediment.</title>
        <authorList>
            <person name="Cha I.T."/>
            <person name="Park S.J."/>
            <person name="Kim S.J."/>
            <person name="Kim J.G."/>
            <person name="Jung M.Y."/>
            <person name="Shin K.S."/>
            <person name="Kwon K.K."/>
            <person name="Yang S.H."/>
            <person name="Seo Y.S."/>
            <person name="Rhee S.K."/>
        </authorList>
    </citation>
    <scope>NUCLEOTIDE SEQUENCE [LARGE SCALE GENOMIC DNA]</scope>
    <source>
        <strain evidence="7 8">KCTC 23939</strain>
    </source>
</reference>
<evidence type="ECO:0000256" key="2">
    <source>
        <dbReference type="ARBA" id="ARBA00022801"/>
    </source>
</evidence>
<feature type="domain" description="GH26" evidence="6">
    <location>
        <begin position="46"/>
        <end position="380"/>
    </location>
</feature>